<dbReference type="PANTHER" id="PTHR11731:SF193">
    <property type="entry name" value="DIPEPTIDYL PEPTIDASE 9"/>
    <property type="match status" value="1"/>
</dbReference>
<evidence type="ECO:0000256" key="2">
    <source>
        <dbReference type="SAM" id="SignalP"/>
    </source>
</evidence>
<comment type="caution">
    <text evidence="4">The sequence shown here is derived from an EMBL/GenBank/DDBJ whole genome shotgun (WGS) entry which is preliminary data.</text>
</comment>
<gene>
    <name evidence="4" type="ORF">JCM18694_24000</name>
</gene>
<dbReference type="PANTHER" id="PTHR11731">
    <property type="entry name" value="PROTEASE FAMILY S9B,C DIPEPTIDYL-PEPTIDASE IV-RELATED"/>
    <property type="match status" value="1"/>
</dbReference>
<organism evidence="4 5">
    <name type="scientific">Prolixibacter denitrificans</name>
    <dbReference type="NCBI Taxonomy" id="1541063"/>
    <lineage>
        <taxon>Bacteria</taxon>
        <taxon>Pseudomonadati</taxon>
        <taxon>Bacteroidota</taxon>
        <taxon>Bacteroidia</taxon>
        <taxon>Marinilabiliales</taxon>
        <taxon>Prolixibacteraceae</taxon>
        <taxon>Prolixibacter</taxon>
    </lineage>
</organism>
<dbReference type="EMBL" id="BLAU01000001">
    <property type="protein sequence ID" value="GET22154.1"/>
    <property type="molecule type" value="Genomic_DNA"/>
</dbReference>
<dbReference type="SUPFAM" id="SSF53474">
    <property type="entry name" value="alpha/beta-Hydrolases"/>
    <property type="match status" value="1"/>
</dbReference>
<evidence type="ECO:0000313" key="5">
    <source>
        <dbReference type="Proteomes" id="UP000396862"/>
    </source>
</evidence>
<feature type="chain" id="PRO_5046890473" evidence="2">
    <location>
        <begin position="32"/>
        <end position="946"/>
    </location>
</feature>
<dbReference type="InterPro" id="IPR001375">
    <property type="entry name" value="Peptidase_S9_cat"/>
</dbReference>
<reference evidence="4 5" key="1">
    <citation type="submission" date="2019-10" db="EMBL/GenBank/DDBJ databases">
        <title>Prolixibacter strains distinguished by the presence of nitrate reductase genes were adept at nitrate-dependent anaerobic corrosion of metallic iron and carbon steel.</title>
        <authorList>
            <person name="Iino T."/>
            <person name="Shono N."/>
            <person name="Ito K."/>
            <person name="Nakamura R."/>
            <person name="Sueoka K."/>
            <person name="Harayama S."/>
            <person name="Ohkuma M."/>
        </authorList>
    </citation>
    <scope>NUCLEOTIDE SEQUENCE [LARGE SCALE GENOMIC DNA]</scope>
    <source>
        <strain evidence="4 5">MIC1-1</strain>
    </source>
</reference>
<dbReference type="InterPro" id="IPR050278">
    <property type="entry name" value="Serine_Prot_S9B/DPPIV"/>
</dbReference>
<dbReference type="Gene3D" id="2.120.10.30">
    <property type="entry name" value="TolB, C-terminal domain"/>
    <property type="match status" value="1"/>
</dbReference>
<sequence length="946" mass="108086">MYSNLKLKKSLLVKKLLLSLFLAWFAAGVYAQQEKKPLTTDNFNTWKHIREPQISENGQYLVYELNPGHGDGNLVVKDMTSGRIDTIARGYDAKLSGNSSIVTFKIKPQLTLRREAEVEKFKKDKQPQDSIGIYSFKTHQVVKYPKAESFKIPEEGTGWVAFLSDGKIESPADSTKADQPSDDKEKKKDKKESGNLVVVKPGLNDTLVFRHVKEYSWSKNGNTLMFTTGKKDSTVNLASVNYFDTKSGERRIAFSGEGFPGKIAVSEAGDRGAFLFSKDTVENKTYSLYLSEVDAEPSVIADTLTATLPKGWAPSENGKLDFSKDGKRLYFGSAPKPEPEPKDTLMKSEKARLDIWSWTDKQLQPRQKIKLKSEKKRTYLAVYDVEKKTITQLADEKLKTVRTKRTGEGAYAVGIDPVPYERAMSWTGLECADFYLVNIANGERKFMVKGVRRGRLGPAQHYFVYYNYQDSTYYSVNTKTLETLALTKSVKAPMYDELNDMPTPAYPYGIAGWAKDDKYVFVYDRYDIWRLDPSGKEQPVNLTDGYGRKHQMKFRYVKLDPEEEYISTKTSALLSVFQEETKQAGYASLRMNKAAVPNMLVLDDYVFRKTAKAKNAPQIIFTRESFTDYPDVWKTDDRFANYQKETDAEPQQNNYLWGSAELVSWTNLNGVKLQGILYKPENFDPSKKYPMMIYFYERSSDSFHRYWTPGPSRSIINKPFYTSNDYLVFVPDIVYTVGYPGQSAYNCIMSGVEALMDRYPFVDAKHMALQGQSWGGYQTAYLVTQTNLFAAAMAGAPVANMTSAYGGIRWGSGLSRMFQYEHTQSRLGGTLWDKPWRYIENSPLFYADRVQTPLLMMHNDHDTAVPWYQGIEYFVALRRLNKPVWMLSYNDEPHNLKAGSWGDRMDLSIRMKQFFDHYLKGAAEPKWMKTGRPAIDKDKEGALEIK</sequence>
<evidence type="ECO:0000259" key="3">
    <source>
        <dbReference type="Pfam" id="PF00326"/>
    </source>
</evidence>
<feature type="signal peptide" evidence="2">
    <location>
        <begin position="1"/>
        <end position="31"/>
    </location>
</feature>
<feature type="domain" description="Peptidase S9 prolyl oligopeptidase catalytic" evidence="3">
    <location>
        <begin position="741"/>
        <end position="920"/>
    </location>
</feature>
<dbReference type="Pfam" id="PF00326">
    <property type="entry name" value="Peptidase_S9"/>
    <property type="match status" value="1"/>
</dbReference>
<dbReference type="InterPro" id="IPR029058">
    <property type="entry name" value="AB_hydrolase_fold"/>
</dbReference>
<dbReference type="InterPro" id="IPR011042">
    <property type="entry name" value="6-blade_b-propeller_TolB-like"/>
</dbReference>
<evidence type="ECO:0000256" key="1">
    <source>
        <dbReference type="SAM" id="MobiDB-lite"/>
    </source>
</evidence>
<keyword evidence="5" id="KW-1185">Reference proteome</keyword>
<protein>
    <submittedName>
        <fullName evidence="4">Peptidase S9</fullName>
    </submittedName>
</protein>
<feature type="region of interest" description="Disordered" evidence="1">
    <location>
        <begin position="169"/>
        <end position="195"/>
    </location>
</feature>
<accession>A0ABQ0ZMX8</accession>
<dbReference type="Gene3D" id="3.40.50.1820">
    <property type="entry name" value="alpha/beta hydrolase"/>
    <property type="match status" value="1"/>
</dbReference>
<dbReference type="Proteomes" id="UP000396862">
    <property type="component" value="Unassembled WGS sequence"/>
</dbReference>
<name>A0ABQ0ZMX8_9BACT</name>
<keyword evidence="2" id="KW-0732">Signal</keyword>
<evidence type="ECO:0000313" key="4">
    <source>
        <dbReference type="EMBL" id="GET22154.1"/>
    </source>
</evidence>
<feature type="compositionally biased region" description="Basic and acidic residues" evidence="1">
    <location>
        <begin position="169"/>
        <end position="193"/>
    </location>
</feature>
<dbReference type="SUPFAM" id="SSF82171">
    <property type="entry name" value="DPP6 N-terminal domain-like"/>
    <property type="match status" value="1"/>
</dbReference>
<proteinExistence type="predicted"/>